<accession>A0A6G1LN19</accession>
<keyword evidence="3" id="KW-1185">Reference proteome</keyword>
<feature type="compositionally biased region" description="Basic residues" evidence="1">
    <location>
        <begin position="77"/>
        <end position="92"/>
    </location>
</feature>
<proteinExistence type="predicted"/>
<reference evidence="2" key="1">
    <citation type="journal article" date="2020" name="Stud. Mycol.">
        <title>101 Dothideomycetes genomes: a test case for predicting lifestyles and emergence of pathogens.</title>
        <authorList>
            <person name="Haridas S."/>
            <person name="Albert R."/>
            <person name="Binder M."/>
            <person name="Bloem J."/>
            <person name="Labutti K."/>
            <person name="Salamov A."/>
            <person name="Andreopoulos B."/>
            <person name="Baker S."/>
            <person name="Barry K."/>
            <person name="Bills G."/>
            <person name="Bluhm B."/>
            <person name="Cannon C."/>
            <person name="Castanera R."/>
            <person name="Culley D."/>
            <person name="Daum C."/>
            <person name="Ezra D."/>
            <person name="Gonzalez J."/>
            <person name="Henrissat B."/>
            <person name="Kuo A."/>
            <person name="Liang C."/>
            <person name="Lipzen A."/>
            <person name="Lutzoni F."/>
            <person name="Magnuson J."/>
            <person name="Mondo S."/>
            <person name="Nolan M."/>
            <person name="Ohm R."/>
            <person name="Pangilinan J."/>
            <person name="Park H.-J."/>
            <person name="Ramirez L."/>
            <person name="Alfaro M."/>
            <person name="Sun H."/>
            <person name="Tritt A."/>
            <person name="Yoshinaga Y."/>
            <person name="Zwiers L.-H."/>
            <person name="Turgeon B."/>
            <person name="Goodwin S."/>
            <person name="Spatafora J."/>
            <person name="Crous P."/>
            <person name="Grigoriev I."/>
        </authorList>
    </citation>
    <scope>NUCLEOTIDE SEQUENCE</scope>
    <source>
        <strain evidence="2">CBS 116005</strain>
    </source>
</reference>
<sequence length="178" mass="20061">MSVLRTRTAICPLSSRYHKQPLWIDLQSNDRRVSLMDRTHAGQSRHASGVTSVFVKPVKGRGGDSLAWISQTDSSRHAPRRRSFRSRPKIRRSHTMRRLTFSNCRFSSARAETKWIEPRHSARVQGKTSRTANGWSGEAGLLRYDQSRSTFTTGLRSTCALAVPTAVHSAAALLRRKC</sequence>
<name>A0A6G1LN19_9PEZI</name>
<dbReference type="AlphaFoldDB" id="A0A6G1LN19"/>
<evidence type="ECO:0000256" key="1">
    <source>
        <dbReference type="SAM" id="MobiDB-lite"/>
    </source>
</evidence>
<protein>
    <submittedName>
        <fullName evidence="2">Uncharacterized protein</fullName>
    </submittedName>
</protein>
<organism evidence="2 3">
    <name type="scientific">Teratosphaeria nubilosa</name>
    <dbReference type="NCBI Taxonomy" id="161662"/>
    <lineage>
        <taxon>Eukaryota</taxon>
        <taxon>Fungi</taxon>
        <taxon>Dikarya</taxon>
        <taxon>Ascomycota</taxon>
        <taxon>Pezizomycotina</taxon>
        <taxon>Dothideomycetes</taxon>
        <taxon>Dothideomycetidae</taxon>
        <taxon>Mycosphaerellales</taxon>
        <taxon>Teratosphaeriaceae</taxon>
        <taxon>Teratosphaeria</taxon>
    </lineage>
</organism>
<gene>
    <name evidence="2" type="ORF">EJ03DRAFT_5270</name>
</gene>
<evidence type="ECO:0000313" key="3">
    <source>
        <dbReference type="Proteomes" id="UP000799436"/>
    </source>
</evidence>
<dbReference type="EMBL" id="ML995808">
    <property type="protein sequence ID" value="KAF2774341.1"/>
    <property type="molecule type" value="Genomic_DNA"/>
</dbReference>
<feature type="region of interest" description="Disordered" evidence="1">
    <location>
        <begin position="65"/>
        <end position="92"/>
    </location>
</feature>
<dbReference type="Proteomes" id="UP000799436">
    <property type="component" value="Unassembled WGS sequence"/>
</dbReference>
<evidence type="ECO:0000313" key="2">
    <source>
        <dbReference type="EMBL" id="KAF2774341.1"/>
    </source>
</evidence>